<gene>
    <name evidence="2" type="ORF">kps110_085</name>
</gene>
<sequence length="218" mass="24738">MNSQTKPTYQQLVDTVKAYDKFIISLKNRVTLSQEQSEILLELLKPLWAVDNIVAQCNEMSQSDEPTYEVLVQSLLALDDGCSDLFGQCCSNPVKNAWGQNVDFTALNKGREVASTTIYKLRSSMKTSESKIPEVKQTNPPKSGIQEYLENLDEYSFTDLMLRDLIDQEERRQSKNCPEVQSRDEIRALVERDFDYGSMQLAVMIVKALSYAAKGDTK</sequence>
<evidence type="ECO:0000313" key="2">
    <source>
        <dbReference type="EMBL" id="AUV59201.1"/>
    </source>
</evidence>
<evidence type="ECO:0000313" key="3">
    <source>
        <dbReference type="Proteomes" id="UP000241603"/>
    </source>
</evidence>
<evidence type="ECO:0000259" key="1">
    <source>
        <dbReference type="Pfam" id="PF23808"/>
    </source>
</evidence>
<dbReference type="Proteomes" id="UP000241603">
    <property type="component" value="Segment"/>
</dbReference>
<organism evidence="2 3">
    <name type="scientific">Klebsiella phage vB_KpnM_KpS110</name>
    <dbReference type="NCBI Taxonomy" id="2079262"/>
    <lineage>
        <taxon>Viruses</taxon>
        <taxon>Duplodnaviria</taxon>
        <taxon>Heunggongvirae</taxon>
        <taxon>Uroviricota</taxon>
        <taxon>Caudoviricetes</taxon>
        <taxon>Pantevenvirales</taxon>
        <taxon>Ackermannviridae</taxon>
        <taxon>Taipeivirus</taxon>
        <taxon>Taipeivirus KpS110</taxon>
    </lineage>
</organism>
<protein>
    <recommendedName>
        <fullName evidence="1">DUF7181 domain-containing protein</fullName>
    </recommendedName>
</protein>
<name>A0A2K9VAG2_9CAUD</name>
<reference evidence="2 3" key="1">
    <citation type="submission" date="2018-01" db="EMBL/GenBank/DDBJ databases">
        <title>Complete genome of Klebsiella pneumoniae bacteriophage vB_KpnM_KpS110.</title>
        <authorList>
            <person name="Verevkin V.V."/>
            <person name="Solovieva E.V."/>
            <person name="Krasilnikova V.M."/>
            <person name="Kislichkina A.A."/>
            <person name="Volozhantsev N.V."/>
        </authorList>
    </citation>
    <scope>NUCLEOTIDE SEQUENCE [LARGE SCALE GENOMIC DNA]</scope>
</reference>
<dbReference type="InterPro" id="IPR055605">
    <property type="entry name" value="DUF7181"/>
</dbReference>
<feature type="domain" description="DUF7181" evidence="1">
    <location>
        <begin position="65"/>
        <end position="217"/>
    </location>
</feature>
<proteinExistence type="predicted"/>
<dbReference type="EMBL" id="MG770379">
    <property type="protein sequence ID" value="AUV59201.1"/>
    <property type="molecule type" value="Genomic_DNA"/>
</dbReference>
<keyword evidence="3" id="KW-1185">Reference proteome</keyword>
<dbReference type="Pfam" id="PF23808">
    <property type="entry name" value="DUF7181"/>
    <property type="match status" value="1"/>
</dbReference>
<accession>A0A2K9VAG2</accession>